<keyword evidence="2" id="KW-1185">Reference proteome</keyword>
<name>A0A0D7AWC2_9AGAR</name>
<protein>
    <recommendedName>
        <fullName evidence="3">Fungal-type protein kinase domain-containing protein</fullName>
    </recommendedName>
</protein>
<evidence type="ECO:0008006" key="3">
    <source>
        <dbReference type="Google" id="ProtNLM"/>
    </source>
</evidence>
<proteinExistence type="predicted"/>
<organism evidence="1 2">
    <name type="scientific">Cylindrobasidium torrendii FP15055 ss-10</name>
    <dbReference type="NCBI Taxonomy" id="1314674"/>
    <lineage>
        <taxon>Eukaryota</taxon>
        <taxon>Fungi</taxon>
        <taxon>Dikarya</taxon>
        <taxon>Basidiomycota</taxon>
        <taxon>Agaricomycotina</taxon>
        <taxon>Agaricomycetes</taxon>
        <taxon>Agaricomycetidae</taxon>
        <taxon>Agaricales</taxon>
        <taxon>Marasmiineae</taxon>
        <taxon>Physalacriaceae</taxon>
        <taxon>Cylindrobasidium</taxon>
    </lineage>
</organism>
<dbReference type="EMBL" id="KN880911">
    <property type="protein sequence ID" value="KIY61586.1"/>
    <property type="molecule type" value="Genomic_DNA"/>
</dbReference>
<dbReference type="OrthoDB" id="3182677at2759"/>
<dbReference type="AlphaFoldDB" id="A0A0D7AWC2"/>
<gene>
    <name evidence="1" type="ORF">CYLTODRAFT_213369</name>
</gene>
<reference evidence="1 2" key="1">
    <citation type="journal article" date="2015" name="Fungal Genet. Biol.">
        <title>Evolution of novel wood decay mechanisms in Agaricales revealed by the genome sequences of Fistulina hepatica and Cylindrobasidium torrendii.</title>
        <authorList>
            <person name="Floudas D."/>
            <person name="Held B.W."/>
            <person name="Riley R."/>
            <person name="Nagy L.G."/>
            <person name="Koehler G."/>
            <person name="Ransdell A.S."/>
            <person name="Younus H."/>
            <person name="Chow J."/>
            <person name="Chiniquy J."/>
            <person name="Lipzen A."/>
            <person name="Tritt A."/>
            <person name="Sun H."/>
            <person name="Haridas S."/>
            <person name="LaButti K."/>
            <person name="Ohm R.A."/>
            <person name="Kues U."/>
            <person name="Blanchette R.A."/>
            <person name="Grigoriev I.V."/>
            <person name="Minto R.E."/>
            <person name="Hibbett D.S."/>
        </authorList>
    </citation>
    <scope>NUCLEOTIDE SEQUENCE [LARGE SCALE GENOMIC DNA]</scope>
    <source>
        <strain evidence="1 2">FP15055 ss-10</strain>
    </source>
</reference>
<sequence>MHRDISVGGLLRLVNFEVEDRMPFSAMMSPIAPRRTSKHTAQTAMEGFRTRRSIAAGNAERERLVVDGKSVLESAFDTQTGIPNYAYRTMWTDADMVVNMSEQGPPENNYLGTQEFQSWEMRDAVERKKPYAHSPLDDLHSFFWETLWAIMNNKNRVPDNDREAIWRRKLGGDRSERASVIEEYYYTYMEEEASNHSPMLVKMQSFMAAWKVKTHVLLREGHAKAAKLSQNAETTGHDILDMYKRLTFRGVTDYFELVFEHKESLGLCI</sequence>
<dbReference type="STRING" id="1314674.A0A0D7AWC2"/>
<dbReference type="Proteomes" id="UP000054007">
    <property type="component" value="Unassembled WGS sequence"/>
</dbReference>
<evidence type="ECO:0000313" key="1">
    <source>
        <dbReference type="EMBL" id="KIY61586.1"/>
    </source>
</evidence>
<evidence type="ECO:0000313" key="2">
    <source>
        <dbReference type="Proteomes" id="UP000054007"/>
    </source>
</evidence>
<accession>A0A0D7AWC2</accession>